<gene>
    <name evidence="2" type="ORF">GCM10023217_27920</name>
</gene>
<keyword evidence="3" id="KW-1185">Reference proteome</keyword>
<evidence type="ECO:0000313" key="2">
    <source>
        <dbReference type="EMBL" id="GAA4754657.1"/>
    </source>
</evidence>
<dbReference type="RefSeq" id="WP_345313964.1">
    <property type="nucleotide sequence ID" value="NZ_BAABIE010000013.1"/>
</dbReference>
<comment type="caution">
    <text evidence="2">The sequence shown here is derived from an EMBL/GenBank/DDBJ whole genome shotgun (WGS) entry which is preliminary data.</text>
</comment>
<evidence type="ECO:0000256" key="1">
    <source>
        <dbReference type="SAM" id="Phobius"/>
    </source>
</evidence>
<accession>A0ABP8ZEH2</accession>
<feature type="transmembrane region" description="Helical" evidence="1">
    <location>
        <begin position="28"/>
        <end position="50"/>
    </location>
</feature>
<dbReference type="Proteomes" id="UP001500822">
    <property type="component" value="Unassembled WGS sequence"/>
</dbReference>
<evidence type="ECO:0008006" key="4">
    <source>
        <dbReference type="Google" id="ProtNLM"/>
    </source>
</evidence>
<evidence type="ECO:0000313" key="3">
    <source>
        <dbReference type="Proteomes" id="UP001500822"/>
    </source>
</evidence>
<protein>
    <recommendedName>
        <fullName evidence="4">Phage holin family protein</fullName>
    </recommendedName>
</protein>
<reference evidence="3" key="1">
    <citation type="journal article" date="2019" name="Int. J. Syst. Evol. Microbiol.">
        <title>The Global Catalogue of Microorganisms (GCM) 10K type strain sequencing project: providing services to taxonomists for standard genome sequencing and annotation.</title>
        <authorList>
            <consortium name="The Broad Institute Genomics Platform"/>
            <consortium name="The Broad Institute Genome Sequencing Center for Infectious Disease"/>
            <person name="Wu L."/>
            <person name="Ma J."/>
        </authorList>
    </citation>
    <scope>NUCLEOTIDE SEQUENCE [LARGE SCALE GENOMIC DNA]</scope>
    <source>
        <strain evidence="3">JCM 18077</strain>
    </source>
</reference>
<name>A0ABP8ZEH2_9ACTN</name>
<keyword evidence="1" id="KW-0472">Membrane</keyword>
<dbReference type="EMBL" id="BAABIE010000013">
    <property type="protein sequence ID" value="GAA4754657.1"/>
    <property type="molecule type" value="Genomic_DNA"/>
</dbReference>
<feature type="transmembrane region" description="Helical" evidence="1">
    <location>
        <begin position="62"/>
        <end position="84"/>
    </location>
</feature>
<keyword evidence="1" id="KW-0812">Transmembrane</keyword>
<sequence>MIRFLLSIAVNLVSAAVAFLICWAVVGGFHISLGGFFIAVAIFTAVQSLLGPFSFNIARKYASAMLGGIGLLSTLVALWITTLVSGALRIDGFSSWLASTVVVWFASALLTWCLGFLILERWWDRKQAAEAENSAADAALARREAKGGKGKN</sequence>
<organism evidence="2 3">
    <name type="scientific">Gordonia alkaliphila</name>
    <dbReference type="NCBI Taxonomy" id="1053547"/>
    <lineage>
        <taxon>Bacteria</taxon>
        <taxon>Bacillati</taxon>
        <taxon>Actinomycetota</taxon>
        <taxon>Actinomycetes</taxon>
        <taxon>Mycobacteriales</taxon>
        <taxon>Gordoniaceae</taxon>
        <taxon>Gordonia</taxon>
    </lineage>
</organism>
<proteinExistence type="predicted"/>
<keyword evidence="1" id="KW-1133">Transmembrane helix</keyword>
<feature type="transmembrane region" description="Helical" evidence="1">
    <location>
        <begin position="96"/>
        <end position="119"/>
    </location>
</feature>